<comment type="caution">
    <text evidence="2">The sequence shown here is derived from an EMBL/GenBank/DDBJ whole genome shotgun (WGS) entry which is preliminary data.</text>
</comment>
<feature type="region of interest" description="Disordered" evidence="1">
    <location>
        <begin position="1"/>
        <end position="24"/>
    </location>
</feature>
<name>A0ABN7VH93_GIGMA</name>
<dbReference type="EMBL" id="CAJVQB010015169">
    <property type="protein sequence ID" value="CAG8772907.1"/>
    <property type="molecule type" value="Genomic_DNA"/>
</dbReference>
<evidence type="ECO:0000313" key="3">
    <source>
        <dbReference type="Proteomes" id="UP000789901"/>
    </source>
</evidence>
<evidence type="ECO:0000313" key="2">
    <source>
        <dbReference type="EMBL" id="CAG8772907.1"/>
    </source>
</evidence>
<keyword evidence="3" id="KW-1185">Reference proteome</keyword>
<proteinExistence type="predicted"/>
<dbReference type="Proteomes" id="UP000789901">
    <property type="component" value="Unassembled WGS sequence"/>
</dbReference>
<sequence length="55" mass="6376">MEVEVTNEDLRSSESTSQRKRATHIPIDAKEEILKELEEYKDSTVLRPESLINCN</sequence>
<protein>
    <submittedName>
        <fullName evidence="2">10872_t:CDS:1</fullName>
    </submittedName>
</protein>
<organism evidence="2 3">
    <name type="scientific">Gigaspora margarita</name>
    <dbReference type="NCBI Taxonomy" id="4874"/>
    <lineage>
        <taxon>Eukaryota</taxon>
        <taxon>Fungi</taxon>
        <taxon>Fungi incertae sedis</taxon>
        <taxon>Mucoromycota</taxon>
        <taxon>Glomeromycotina</taxon>
        <taxon>Glomeromycetes</taxon>
        <taxon>Diversisporales</taxon>
        <taxon>Gigasporaceae</taxon>
        <taxon>Gigaspora</taxon>
    </lineage>
</organism>
<reference evidence="2 3" key="1">
    <citation type="submission" date="2021-06" db="EMBL/GenBank/DDBJ databases">
        <authorList>
            <person name="Kallberg Y."/>
            <person name="Tangrot J."/>
            <person name="Rosling A."/>
        </authorList>
    </citation>
    <scope>NUCLEOTIDE SEQUENCE [LARGE SCALE GENOMIC DNA]</scope>
    <source>
        <strain evidence="2 3">120-4 pot B 10/14</strain>
    </source>
</reference>
<gene>
    <name evidence="2" type="ORF">GMARGA_LOCUS18729</name>
</gene>
<accession>A0ABN7VH93</accession>
<evidence type="ECO:0000256" key="1">
    <source>
        <dbReference type="SAM" id="MobiDB-lite"/>
    </source>
</evidence>